<feature type="compositionally biased region" description="Low complexity" evidence="1">
    <location>
        <begin position="37"/>
        <end position="48"/>
    </location>
</feature>
<organism evidence="4 5">
    <name type="scientific">Malacoplasma iowae DK-CPA</name>
    <dbReference type="NCBI Taxonomy" id="1394179"/>
    <lineage>
        <taxon>Bacteria</taxon>
        <taxon>Bacillati</taxon>
        <taxon>Mycoplasmatota</taxon>
        <taxon>Mycoplasmoidales</taxon>
        <taxon>Mycoplasmoidaceae</taxon>
        <taxon>Malacoplasma</taxon>
    </lineage>
</organism>
<accession>A0A084U2J9</accession>
<protein>
    <submittedName>
        <fullName evidence="4">Transglutaminase-like superfamily domain-containing protein</fullName>
    </submittedName>
</protein>
<evidence type="ECO:0000256" key="2">
    <source>
        <dbReference type="SAM" id="SignalP"/>
    </source>
</evidence>
<feature type="compositionally biased region" description="Pro residues" evidence="1">
    <location>
        <begin position="80"/>
        <end position="89"/>
    </location>
</feature>
<keyword evidence="5" id="KW-1185">Reference proteome</keyword>
<dbReference type="EMBL" id="AWQU01000089">
    <property type="protein sequence ID" value="KFB07185.1"/>
    <property type="molecule type" value="Genomic_DNA"/>
</dbReference>
<evidence type="ECO:0000259" key="3">
    <source>
        <dbReference type="Pfam" id="PF01841"/>
    </source>
</evidence>
<dbReference type="SUPFAM" id="SSF54001">
    <property type="entry name" value="Cysteine proteinases"/>
    <property type="match status" value="1"/>
</dbReference>
<reference evidence="4 5" key="1">
    <citation type="journal article" date="2014" name="PLoS ONE">
        <title>Reduction of Hydrogen Peroxide Accumulation and Toxicity by a Catalase from Mycoplasma iowae.</title>
        <authorList>
            <person name="Pritchard R.E."/>
            <person name="Prassinos A.J."/>
            <person name="Osborne J.D."/>
            <person name="Raviv Z."/>
            <person name="Balish M.F."/>
        </authorList>
    </citation>
    <scope>NUCLEOTIDE SEQUENCE [LARGE SCALE GENOMIC DNA]</scope>
    <source>
        <strain evidence="4 5">DK-CPA</strain>
    </source>
</reference>
<feature type="compositionally biased region" description="Polar residues" evidence="1">
    <location>
        <begin position="49"/>
        <end position="65"/>
    </location>
</feature>
<dbReference type="PROSITE" id="PS51257">
    <property type="entry name" value="PROKAR_LIPOPROTEIN"/>
    <property type="match status" value="1"/>
</dbReference>
<name>A0A084U2J9_MALIO</name>
<keyword evidence="2" id="KW-0732">Signal</keyword>
<evidence type="ECO:0000256" key="1">
    <source>
        <dbReference type="SAM" id="MobiDB-lite"/>
    </source>
</evidence>
<feature type="chain" id="PRO_5001782743" evidence="2">
    <location>
        <begin position="28"/>
        <end position="999"/>
    </location>
</feature>
<proteinExistence type="predicted"/>
<evidence type="ECO:0000313" key="4">
    <source>
        <dbReference type="EMBL" id="KFB07185.1"/>
    </source>
</evidence>
<evidence type="ECO:0000313" key="5">
    <source>
        <dbReference type="Proteomes" id="UP000028523"/>
    </source>
</evidence>
<feature type="compositionally biased region" description="Low complexity" evidence="1">
    <location>
        <begin position="90"/>
        <end position="99"/>
    </location>
</feature>
<dbReference type="Gene3D" id="3.10.620.30">
    <property type="match status" value="1"/>
</dbReference>
<sequence length="999" mass="117068">MKKMKKFRVMVGTAAMATLLIVPTVLTSCWNGSNIVTNTPNYPTVVPPSNDSGSIPGDGSTSNPGNPVVPPVDDSTNEPTTPPVSPPETSPENPSDETPVIPPVEPDKEGYIKGVDYFLASNTPSGQEDNKEYWITNPNTQNDYILQEWGNVPLPMKNDVSKDDAYNYFTYVAVNNQIGRPYTFGKRKIETDWIINVFIEWLIKNWTLYPWMSFENHPAYFETNKLDPTQDFDYDDLVTWRGKYPEYFEKNKFYMNRNKFSNSADFITIQSQQRDAYFEMIRLFLTNYYRPGMSDLDKALTVFNFVMSYIAYGDSNNDPYGAYMKHMGVCVHYAFTAAFLLNLIGVPSFMNTAHNLYSHPNVSRPGHAVNWVWIDADNSGEKKWYIMDATFSDYEGETTWPSAYVSTSGSNWSFFLDPVSDIEGGNIDYNLSQNSFFQFLNGPWYSPFKNKNVKVSPDYSYLDNKGTYQNIRSSFGNNKNSQSRPIWYNNNWYSLIIENDREVKIYKTSMNDAGKEEIKIPDNIIKDIKTNNTVKYSKPFAGTYNDWMAFSVFETPDYTMGTPFKKARKIYFHNFKDSKWKNTETMEIKNEVLYTDENGKEYKTENATFQTFFFDNDQLCIEYSFKNNGGKTFASVIKRYDLPEKVQIKNDTYLDSKVVENAKIYYKLVGNTHKIGVENQQITLEMKENYNKYYNDFKSTNKPYEDVIKLKEYSDNFEKSLLTAKENVASGISSDIYLSEQDTFDQYGYYFDDINPGFDSFYNLSNNQYNTTLKYDIYFAPESSNEYKLLQKDLYKPIIKKSYFKEYNNNPNGKYYIKMHNQDNSLLYETEPFYFAISDSKNVAYIPEQPRIDYTEVLTPYTPQGQTNYYDRFIYDWYDKEYQLLFNYQWSRINTNYDITVNLKSFEFKTKKIKTLKTWNDPLKKEKYVIGKINENNKGIYYLDIELKYKNNQKKFHLYSSFMYMITKNDVDSKNFSEWVNLSKQLKEEILKENPKPQK</sequence>
<dbReference type="Proteomes" id="UP000028523">
    <property type="component" value="Unassembled WGS sequence"/>
</dbReference>
<feature type="signal peptide" evidence="2">
    <location>
        <begin position="1"/>
        <end position="27"/>
    </location>
</feature>
<feature type="region of interest" description="Disordered" evidence="1">
    <location>
        <begin position="37"/>
        <end position="106"/>
    </location>
</feature>
<dbReference type="InterPro" id="IPR002931">
    <property type="entry name" value="Transglutaminase-like"/>
</dbReference>
<dbReference type="Pfam" id="PF01841">
    <property type="entry name" value="Transglut_core"/>
    <property type="match status" value="1"/>
</dbReference>
<feature type="domain" description="Transglutaminase-like" evidence="3">
    <location>
        <begin position="290"/>
        <end position="389"/>
    </location>
</feature>
<dbReference type="InterPro" id="IPR038765">
    <property type="entry name" value="Papain-like_cys_pep_sf"/>
</dbReference>
<dbReference type="RefSeq" id="WP_036452633.1">
    <property type="nucleotide sequence ID" value="NZ_AWQU01000089.1"/>
</dbReference>
<gene>
    <name evidence="4" type="ORF">P271_9</name>
</gene>
<comment type="caution">
    <text evidence="4">The sequence shown here is derived from an EMBL/GenBank/DDBJ whole genome shotgun (WGS) entry which is preliminary data.</text>
</comment>
<dbReference type="AlphaFoldDB" id="A0A084U2J9"/>